<dbReference type="InterPro" id="IPR043519">
    <property type="entry name" value="NT_sf"/>
</dbReference>
<dbReference type="CDD" id="cd05403">
    <property type="entry name" value="NT_KNTase_like"/>
    <property type="match status" value="1"/>
</dbReference>
<proteinExistence type="predicted"/>
<dbReference type="KEGG" id="fcz:IMF26_04905"/>
<feature type="domain" description="Polymerase nucleotidyl transferase" evidence="1">
    <location>
        <begin position="14"/>
        <end position="99"/>
    </location>
</feature>
<gene>
    <name evidence="2" type="ORF">IMF26_04905</name>
</gene>
<reference evidence="2" key="1">
    <citation type="submission" date="2020-10" db="EMBL/GenBank/DDBJ databases">
        <authorList>
            <person name="Kadnikov V."/>
            <person name="Beletsky A.V."/>
            <person name="Mardanov A.V."/>
            <person name="Karnachuk O.V."/>
            <person name="Ravin N.V."/>
        </authorList>
    </citation>
    <scope>NUCLEOTIDE SEQUENCE</scope>
    <source>
        <strain evidence="2">Bu02</strain>
    </source>
</reference>
<evidence type="ECO:0000313" key="2">
    <source>
        <dbReference type="EMBL" id="QUL99391.1"/>
    </source>
</evidence>
<name>A0AAT9LEE5_9FIRM</name>
<dbReference type="Pfam" id="PF01909">
    <property type="entry name" value="NTP_transf_2"/>
    <property type="match status" value="1"/>
</dbReference>
<accession>A0AAT9LEE5</accession>
<dbReference type="GO" id="GO:0016779">
    <property type="term" value="F:nucleotidyltransferase activity"/>
    <property type="evidence" value="ECO:0007669"/>
    <property type="project" value="InterPro"/>
</dbReference>
<dbReference type="AlphaFoldDB" id="A0AAT9LEE5"/>
<sequence length="260" mass="30350">MVHRETRQWNAINAVLERVREHPAVRAAFLKGSLARGEGDEWSDIDFYCLVYDERMPQFLEDRLNILQAYRPLLFWSHADFVGPQVVAVYDDGLHFDLYTVTEATLKNTDAIKVLYDPEGILRSYRALELALTPVQAGMAFNSFSFSLLEFEAAFRRNDFLWASRLASHLTSFLAQLFRYLYQREQSQLGFKNLSFVMPVEVREQMQKAMDMIGPSFLPDGVTMIVRLAEEVYKALPEEVRVHVNEPFFRFMKDKIMRLK</sequence>
<dbReference type="InterPro" id="IPR002934">
    <property type="entry name" value="Polymerase_NTP_transf_dom"/>
</dbReference>
<dbReference type="Gene3D" id="3.30.460.10">
    <property type="entry name" value="Beta Polymerase, domain 2"/>
    <property type="match status" value="1"/>
</dbReference>
<organism evidence="2">
    <name type="scientific">Candidatus Fermentithermobacillus carboniphilus</name>
    <dbReference type="NCBI Taxonomy" id="3085328"/>
    <lineage>
        <taxon>Bacteria</taxon>
        <taxon>Bacillati</taxon>
        <taxon>Bacillota</taxon>
        <taxon>Candidatus Fermentithermobacillia</taxon>
        <taxon>Candidatus Fermentithermobacillales</taxon>
        <taxon>Candidatus Fermentithermobacillaceae</taxon>
        <taxon>Candidatus Fermentithermobacillus</taxon>
    </lineage>
</organism>
<evidence type="ECO:0000259" key="1">
    <source>
        <dbReference type="Pfam" id="PF01909"/>
    </source>
</evidence>
<dbReference type="SUPFAM" id="SSF81301">
    <property type="entry name" value="Nucleotidyltransferase"/>
    <property type="match status" value="1"/>
</dbReference>
<protein>
    <submittedName>
        <fullName evidence="2">Nucleotidyltransferase domain-containing protein</fullName>
    </submittedName>
</protein>
<reference evidence="2" key="2">
    <citation type="journal article" date="2023" name="Biology">
        <title>Prokaryotic Life Associated with Coal-Fire Gas Vents Revealed by Metagenomics.</title>
        <authorList>
            <person name="Kadnikov V.V."/>
            <person name="Mardanov A.V."/>
            <person name="Beletsky A.V."/>
            <person name="Karnachuk O.V."/>
            <person name="Ravin N.V."/>
        </authorList>
    </citation>
    <scope>NUCLEOTIDE SEQUENCE</scope>
    <source>
        <strain evidence="2">Bu02</strain>
    </source>
</reference>
<dbReference type="EMBL" id="CP062796">
    <property type="protein sequence ID" value="QUL99391.1"/>
    <property type="molecule type" value="Genomic_DNA"/>
</dbReference>